<keyword evidence="4" id="KW-0547">Nucleotide-binding</keyword>
<evidence type="ECO:0000256" key="4">
    <source>
        <dbReference type="ARBA" id="ARBA00022741"/>
    </source>
</evidence>
<evidence type="ECO:0000259" key="7">
    <source>
        <dbReference type="PROSITE" id="PS51710"/>
    </source>
</evidence>
<dbReference type="InterPro" id="IPR006169">
    <property type="entry name" value="GTP1_OBG_dom"/>
</dbReference>
<dbReference type="InterPro" id="IPR014100">
    <property type="entry name" value="GTP-bd_Obg/CgtA"/>
</dbReference>
<dbReference type="SUPFAM" id="SSF52540">
    <property type="entry name" value="P-loop containing nucleoside triphosphate hydrolases"/>
    <property type="match status" value="1"/>
</dbReference>
<dbReference type="CDD" id="cd01898">
    <property type="entry name" value="Obg"/>
    <property type="match status" value="1"/>
</dbReference>
<evidence type="ECO:0000256" key="2">
    <source>
        <dbReference type="ARBA" id="ARBA00007699"/>
    </source>
</evidence>
<evidence type="ECO:0000313" key="10">
    <source>
        <dbReference type="Proteomes" id="UP001168972"/>
    </source>
</evidence>
<dbReference type="PIRSF" id="PIRSF002401">
    <property type="entry name" value="GTP_bd_Obg/CgtA"/>
    <property type="match status" value="1"/>
</dbReference>
<keyword evidence="6" id="KW-0539">Nucleus</keyword>
<organism evidence="9 10">
    <name type="scientific">Microctonus hyperodae</name>
    <name type="common">Parasitoid wasp</name>
    <dbReference type="NCBI Taxonomy" id="165561"/>
    <lineage>
        <taxon>Eukaryota</taxon>
        <taxon>Metazoa</taxon>
        <taxon>Ecdysozoa</taxon>
        <taxon>Arthropoda</taxon>
        <taxon>Hexapoda</taxon>
        <taxon>Insecta</taxon>
        <taxon>Pterygota</taxon>
        <taxon>Neoptera</taxon>
        <taxon>Endopterygota</taxon>
        <taxon>Hymenoptera</taxon>
        <taxon>Apocrita</taxon>
        <taxon>Ichneumonoidea</taxon>
        <taxon>Braconidae</taxon>
        <taxon>Euphorinae</taxon>
        <taxon>Microctonus</taxon>
    </lineage>
</organism>
<dbReference type="Gene3D" id="2.70.210.12">
    <property type="entry name" value="GTP1/OBG domain"/>
    <property type="match status" value="1"/>
</dbReference>
<dbReference type="Proteomes" id="UP001168972">
    <property type="component" value="Unassembled WGS sequence"/>
</dbReference>
<evidence type="ECO:0000313" key="9">
    <source>
        <dbReference type="EMBL" id="KAK0166973.1"/>
    </source>
</evidence>
<feature type="domain" description="OBG-type G" evidence="7">
    <location>
        <begin position="157"/>
        <end position="354"/>
    </location>
</feature>
<keyword evidence="5" id="KW-0342">GTP-binding</keyword>
<dbReference type="GO" id="GO:0005525">
    <property type="term" value="F:GTP binding"/>
    <property type="evidence" value="ECO:0007669"/>
    <property type="project" value="UniProtKB-KW"/>
</dbReference>
<reference evidence="9" key="2">
    <citation type="submission" date="2023-03" db="EMBL/GenBank/DDBJ databases">
        <authorList>
            <person name="Inwood S.N."/>
            <person name="Skelly J.G."/>
            <person name="Guhlin J."/>
            <person name="Harrop T.W.R."/>
            <person name="Goldson S.G."/>
            <person name="Dearden P.K."/>
        </authorList>
    </citation>
    <scope>NUCLEOTIDE SEQUENCE</scope>
    <source>
        <strain evidence="9">Lincoln</strain>
        <tissue evidence="9">Whole body</tissue>
    </source>
</reference>
<evidence type="ECO:0008006" key="11">
    <source>
        <dbReference type="Google" id="ProtNLM"/>
    </source>
</evidence>
<dbReference type="GO" id="GO:0000287">
    <property type="term" value="F:magnesium ion binding"/>
    <property type="evidence" value="ECO:0007669"/>
    <property type="project" value="InterPro"/>
</dbReference>
<dbReference type="SUPFAM" id="SSF82051">
    <property type="entry name" value="Obg GTP-binding protein N-terminal domain"/>
    <property type="match status" value="1"/>
</dbReference>
<dbReference type="GO" id="GO:0005739">
    <property type="term" value="C:mitochondrion"/>
    <property type="evidence" value="ECO:0007669"/>
    <property type="project" value="TreeGrafter"/>
</dbReference>
<dbReference type="EMBL" id="JAQQBR010001832">
    <property type="protein sequence ID" value="KAK0166973.1"/>
    <property type="molecule type" value="Genomic_DNA"/>
</dbReference>
<proteinExistence type="inferred from homology"/>
<name>A0AA39KMH5_MICHY</name>
<comment type="similarity">
    <text evidence="2">Belongs to the TRAFAC class OBG-HflX-like GTPase superfamily. OBG GTPase family.</text>
</comment>
<dbReference type="Pfam" id="PF01926">
    <property type="entry name" value="MMR_HSR1"/>
    <property type="match status" value="1"/>
</dbReference>
<evidence type="ECO:0000256" key="1">
    <source>
        <dbReference type="ARBA" id="ARBA00004604"/>
    </source>
</evidence>
<dbReference type="Gene3D" id="3.40.50.300">
    <property type="entry name" value="P-loop containing nucleotide triphosphate hydrolases"/>
    <property type="match status" value="1"/>
</dbReference>
<dbReference type="PANTHER" id="PTHR11702:SF43">
    <property type="entry name" value="GTP-BINDING PROTEIN 10"/>
    <property type="match status" value="1"/>
</dbReference>
<dbReference type="InterPro" id="IPR006073">
    <property type="entry name" value="GTP-bd"/>
</dbReference>
<accession>A0AA39KMH5</accession>
<dbReference type="InterPro" id="IPR045086">
    <property type="entry name" value="OBG_GTPase"/>
</dbReference>
<gene>
    <name evidence="9" type="ORF">PV327_004433</name>
</gene>
<dbReference type="GO" id="GO:0042254">
    <property type="term" value="P:ribosome biogenesis"/>
    <property type="evidence" value="ECO:0007669"/>
    <property type="project" value="UniProtKB-UniRule"/>
</dbReference>
<dbReference type="PANTHER" id="PTHR11702">
    <property type="entry name" value="DEVELOPMENTALLY REGULATED GTP-BINDING PROTEIN-RELATED"/>
    <property type="match status" value="1"/>
</dbReference>
<keyword evidence="3" id="KW-0690">Ribosome biogenesis</keyword>
<dbReference type="PROSITE" id="PS51883">
    <property type="entry name" value="OBG"/>
    <property type="match status" value="1"/>
</dbReference>
<evidence type="ECO:0000256" key="5">
    <source>
        <dbReference type="ARBA" id="ARBA00023134"/>
    </source>
</evidence>
<dbReference type="AlphaFoldDB" id="A0AA39KMH5"/>
<feature type="domain" description="Obg" evidence="8">
    <location>
        <begin position="22"/>
        <end position="156"/>
    </location>
</feature>
<comment type="caution">
    <text evidence="9">The sequence shown here is derived from an EMBL/GenBank/DDBJ whole genome shotgun (WGS) entry which is preliminary data.</text>
</comment>
<dbReference type="GO" id="GO:0005730">
    <property type="term" value="C:nucleolus"/>
    <property type="evidence" value="ECO:0007669"/>
    <property type="project" value="UniProtKB-SubCell"/>
</dbReference>
<comment type="subcellular location">
    <subcellularLocation>
        <location evidence="1">Nucleus</location>
        <location evidence="1">Nucleolus</location>
    </subcellularLocation>
</comment>
<evidence type="ECO:0000256" key="3">
    <source>
        <dbReference type="ARBA" id="ARBA00022517"/>
    </source>
</evidence>
<dbReference type="PROSITE" id="PS51710">
    <property type="entry name" value="G_OBG"/>
    <property type="match status" value="1"/>
</dbReference>
<dbReference type="InterPro" id="IPR027417">
    <property type="entry name" value="P-loop_NTPase"/>
</dbReference>
<keyword evidence="10" id="KW-1185">Reference proteome</keyword>
<sequence>MVVFTNVLGYAAKRAPRKYLRRGFLDSLNLRVKGGTGGMGLPRYGGIGGKGGDVVAVATEDLTLTHLAAKYKDRKIMAEHGNHSEQRGIIGVPGNDVLVPVPRGVTVFRKNVKIGEIDEENSKLILARGGIGGCESTGFSGQKGENHIITLDLKLIADVALVGFPNAGKSTLLKSISNAKPKVAEYPFTTVKPQLGVVEYPDLRTIKVADLPGLIEGAHVNIGMGHKFLKHLDRTKLLVFIVDIGGFRLSVRHNYRDCLQTVVLLNKELELYKPDLLDMHAILIVNKMDTVDAEKKFKEIEPALNNLETIIDKVPTEIQPEKVLQFNEIITTSLINRDKNEINMIKERIRYHLDKQAEMELEKSNDDSKEVELFKKLKKQLYIHTPTLV</sequence>
<dbReference type="InterPro" id="IPR031167">
    <property type="entry name" value="G_OBG"/>
</dbReference>
<dbReference type="Pfam" id="PF01018">
    <property type="entry name" value="GTP1_OBG"/>
    <property type="match status" value="1"/>
</dbReference>
<reference evidence="9" key="1">
    <citation type="journal article" date="2023" name="bioRxiv">
        <title>Scaffold-level genome assemblies of two parasitoid biocontrol wasps reveal the parthenogenesis mechanism and an associated novel virus.</title>
        <authorList>
            <person name="Inwood S."/>
            <person name="Skelly J."/>
            <person name="Guhlin J."/>
            <person name="Harrop T."/>
            <person name="Goldson S."/>
            <person name="Dearden P."/>
        </authorList>
    </citation>
    <scope>NUCLEOTIDE SEQUENCE</scope>
    <source>
        <strain evidence="9">Lincoln</strain>
        <tissue evidence="9">Whole body</tissue>
    </source>
</reference>
<evidence type="ECO:0000256" key="6">
    <source>
        <dbReference type="ARBA" id="ARBA00023242"/>
    </source>
</evidence>
<dbReference type="InterPro" id="IPR036726">
    <property type="entry name" value="GTP1_OBG_dom_sf"/>
</dbReference>
<protein>
    <recommendedName>
        <fullName evidence="11">GTP-binding protein 10</fullName>
    </recommendedName>
</protein>
<evidence type="ECO:0000259" key="8">
    <source>
        <dbReference type="PROSITE" id="PS51883"/>
    </source>
</evidence>
<dbReference type="PRINTS" id="PR00326">
    <property type="entry name" value="GTP1OBG"/>
</dbReference>
<dbReference type="GO" id="GO:0003924">
    <property type="term" value="F:GTPase activity"/>
    <property type="evidence" value="ECO:0007669"/>
    <property type="project" value="InterPro"/>
</dbReference>